<reference evidence="1" key="1">
    <citation type="submission" date="2021-05" db="EMBL/GenBank/DDBJ databases">
        <authorList>
            <person name="Tanabe Y."/>
        </authorList>
    </citation>
    <scope>NUCLEOTIDE SEQUENCE</scope>
    <source>
        <strain evidence="1">BOTRYCO-1</strain>
    </source>
</reference>
<reference evidence="1" key="2">
    <citation type="journal article" date="2023" name="ISME Commun">
        <title>Characterization of a bloom-associated alphaproteobacterial lineage, 'Candidatus Phycosocius': insights into freshwater algal-bacterial interactions.</title>
        <authorList>
            <person name="Tanabe Y."/>
            <person name="Yamaguchi H."/>
            <person name="Yoshida M."/>
            <person name="Kai A."/>
            <person name="Okazaki Y."/>
        </authorList>
    </citation>
    <scope>NUCLEOTIDE SEQUENCE</scope>
    <source>
        <strain evidence="1">BOTRYCO-1</strain>
    </source>
</reference>
<name>A0ABQ4PWW3_9PROT</name>
<dbReference type="Proteomes" id="UP001161064">
    <property type="component" value="Unassembled WGS sequence"/>
</dbReference>
<comment type="caution">
    <text evidence="1">The sequence shown here is derived from an EMBL/GenBank/DDBJ whole genome shotgun (WGS) entry which is preliminary data.</text>
</comment>
<evidence type="ECO:0000313" key="2">
    <source>
        <dbReference type="Proteomes" id="UP001161064"/>
    </source>
</evidence>
<dbReference type="EMBL" id="BPFZ01000011">
    <property type="protein sequence ID" value="GIU67575.1"/>
    <property type="molecule type" value="Genomic_DNA"/>
</dbReference>
<proteinExistence type="predicted"/>
<gene>
    <name evidence="1" type="ORF">PsB1_1729</name>
</gene>
<evidence type="ECO:0008006" key="3">
    <source>
        <dbReference type="Google" id="ProtNLM"/>
    </source>
</evidence>
<sequence>MRFWFIGLALCVVGCVSTPLSPEEQSRLDMFASRLKPPATLSGTFSIVDQRKRDATKFDINLTGWAGGFSCFDGVTQLGDSVFAADRIARLENALAEAFPGQAGNLIIRRYDIYLNQEAESSALTWSVVTASFGLYGGYWMEDVKAPKIWRAPKCGRDRMHSGWFDPSELTNNFPPITVEIDVNIFGQDYSINAATSSEMKIAYPGVRPSPAFNAMLQSTMDKGNSRLINAIRAKPPAKTE</sequence>
<accession>A0ABQ4PWW3</accession>
<protein>
    <recommendedName>
        <fullName evidence="3">DUF3313 domain-containing protein</fullName>
    </recommendedName>
</protein>
<organism evidence="1 2">
    <name type="scientific">Candidatus Phycosocius spiralis</name>
    <dbReference type="NCBI Taxonomy" id="2815099"/>
    <lineage>
        <taxon>Bacteria</taxon>
        <taxon>Pseudomonadati</taxon>
        <taxon>Pseudomonadota</taxon>
        <taxon>Alphaproteobacteria</taxon>
        <taxon>Caulobacterales</taxon>
        <taxon>Caulobacterales incertae sedis</taxon>
        <taxon>Candidatus Phycosocius</taxon>
    </lineage>
</organism>
<dbReference type="RefSeq" id="WP_284360520.1">
    <property type="nucleotide sequence ID" value="NZ_BPFZ01000011.1"/>
</dbReference>
<keyword evidence="2" id="KW-1185">Reference proteome</keyword>
<evidence type="ECO:0000313" key="1">
    <source>
        <dbReference type="EMBL" id="GIU67575.1"/>
    </source>
</evidence>